<keyword evidence="3" id="KW-1185">Reference proteome</keyword>
<feature type="region of interest" description="Disordered" evidence="1">
    <location>
        <begin position="43"/>
        <end position="72"/>
    </location>
</feature>
<evidence type="ECO:0000313" key="3">
    <source>
        <dbReference type="Proteomes" id="UP001295794"/>
    </source>
</evidence>
<reference evidence="2" key="1">
    <citation type="submission" date="2023-11" db="EMBL/GenBank/DDBJ databases">
        <authorList>
            <person name="De Vega J J."/>
            <person name="De Vega J J."/>
        </authorList>
    </citation>
    <scope>NUCLEOTIDE SEQUENCE</scope>
</reference>
<sequence length="72" mass="8396">MITCKFGTRIRVAKMPLPRRRERVILSELEKLLHDLRDPVVAGDRPSQAFREPPDRTDRWGKHSQLSPSLYA</sequence>
<feature type="compositionally biased region" description="Basic and acidic residues" evidence="1">
    <location>
        <begin position="52"/>
        <end position="61"/>
    </location>
</feature>
<dbReference type="Proteomes" id="UP001295794">
    <property type="component" value="Unassembled WGS sequence"/>
</dbReference>
<evidence type="ECO:0000256" key="1">
    <source>
        <dbReference type="SAM" id="MobiDB-lite"/>
    </source>
</evidence>
<dbReference type="AlphaFoldDB" id="A0AAD2GV65"/>
<protein>
    <submittedName>
        <fullName evidence="2">Uncharacterized protein</fullName>
    </submittedName>
</protein>
<name>A0AAD2GV65_9AGAR</name>
<feature type="non-terminal residue" evidence="2">
    <location>
        <position position="72"/>
    </location>
</feature>
<comment type="caution">
    <text evidence="2">The sequence shown here is derived from an EMBL/GenBank/DDBJ whole genome shotgun (WGS) entry which is preliminary data.</text>
</comment>
<gene>
    <name evidence="2" type="ORF">MYCIT1_LOCUS3443</name>
</gene>
<evidence type="ECO:0000313" key="2">
    <source>
        <dbReference type="EMBL" id="CAK5263790.1"/>
    </source>
</evidence>
<proteinExistence type="predicted"/>
<dbReference type="EMBL" id="CAVNYO010000045">
    <property type="protein sequence ID" value="CAK5263790.1"/>
    <property type="molecule type" value="Genomic_DNA"/>
</dbReference>
<accession>A0AAD2GV65</accession>
<organism evidence="2 3">
    <name type="scientific">Mycena citricolor</name>
    <dbReference type="NCBI Taxonomy" id="2018698"/>
    <lineage>
        <taxon>Eukaryota</taxon>
        <taxon>Fungi</taxon>
        <taxon>Dikarya</taxon>
        <taxon>Basidiomycota</taxon>
        <taxon>Agaricomycotina</taxon>
        <taxon>Agaricomycetes</taxon>
        <taxon>Agaricomycetidae</taxon>
        <taxon>Agaricales</taxon>
        <taxon>Marasmiineae</taxon>
        <taxon>Mycenaceae</taxon>
        <taxon>Mycena</taxon>
    </lineage>
</organism>